<sequence length="412" mass="46265">MKRFGLDTPRKQQDKHLPPVDVKVNEAPVYFIGPASRENPMSQIRTKLMGHVSFNDPKIKWNRITLQFVGKAGLCMDVPSSTLPPKEFGSGLGDDRPTMDTMTRLETTVTLCEVEKELIYIPGEKTIDFGLHLPHHLPPSIRTKHGFVEYHLVANFSAGSFFKKYRIQRTVTLCRHYLPSASALIPSIEYNGVSEWFEWSAEVPKAMAVETGEIVLALRWSVEKERVEVNRVELALHELETYRFNTKSGLHSLKPIITKFPSTDYHPPAFSNSSETHFIRTPLVTQVRTHHFDPFLEITHRLRMTIHFASSTTNAKPLILEFPIIVTDYPKDASCLFSSSVASSNNVPVSPSSSSASDNNNTSFNQQQPQLMNSVVLPAGGDDAVAVDLDLPEYTPQYYEHELTASSTHSLG</sequence>
<feature type="compositionally biased region" description="Low complexity" evidence="1">
    <location>
        <begin position="347"/>
        <end position="357"/>
    </location>
</feature>
<evidence type="ECO:0008006" key="4">
    <source>
        <dbReference type="Google" id="ProtNLM"/>
    </source>
</evidence>
<evidence type="ECO:0000313" key="3">
    <source>
        <dbReference type="Proteomes" id="UP000193560"/>
    </source>
</evidence>
<dbReference type="InterPro" id="IPR014752">
    <property type="entry name" value="Arrestin-like_C"/>
</dbReference>
<dbReference type="AlphaFoldDB" id="A0A1X2I0K1"/>
<organism evidence="2 3">
    <name type="scientific">Absidia repens</name>
    <dbReference type="NCBI Taxonomy" id="90262"/>
    <lineage>
        <taxon>Eukaryota</taxon>
        <taxon>Fungi</taxon>
        <taxon>Fungi incertae sedis</taxon>
        <taxon>Mucoromycota</taxon>
        <taxon>Mucoromycotina</taxon>
        <taxon>Mucoromycetes</taxon>
        <taxon>Mucorales</taxon>
        <taxon>Cunninghamellaceae</taxon>
        <taxon>Absidia</taxon>
    </lineage>
</organism>
<dbReference type="Proteomes" id="UP000193560">
    <property type="component" value="Unassembled WGS sequence"/>
</dbReference>
<proteinExistence type="predicted"/>
<dbReference type="EMBL" id="MCGE01000042">
    <property type="protein sequence ID" value="ORZ05798.1"/>
    <property type="molecule type" value="Genomic_DNA"/>
</dbReference>
<evidence type="ECO:0000256" key="1">
    <source>
        <dbReference type="SAM" id="MobiDB-lite"/>
    </source>
</evidence>
<reference evidence="2 3" key="1">
    <citation type="submission" date="2016-07" db="EMBL/GenBank/DDBJ databases">
        <title>Pervasive Adenine N6-methylation of Active Genes in Fungi.</title>
        <authorList>
            <consortium name="DOE Joint Genome Institute"/>
            <person name="Mondo S.J."/>
            <person name="Dannebaum R.O."/>
            <person name="Kuo R.C."/>
            <person name="Labutti K."/>
            <person name="Haridas S."/>
            <person name="Kuo A."/>
            <person name="Salamov A."/>
            <person name="Ahrendt S.R."/>
            <person name="Lipzen A."/>
            <person name="Sullivan W."/>
            <person name="Andreopoulos W.B."/>
            <person name="Clum A."/>
            <person name="Lindquist E."/>
            <person name="Daum C."/>
            <person name="Ramamoorthy G.K."/>
            <person name="Gryganskyi A."/>
            <person name="Culley D."/>
            <person name="Magnuson J.K."/>
            <person name="James T.Y."/>
            <person name="O'Malley M.A."/>
            <person name="Stajich J.E."/>
            <person name="Spatafora J.W."/>
            <person name="Visel A."/>
            <person name="Grigoriev I.V."/>
        </authorList>
    </citation>
    <scope>NUCLEOTIDE SEQUENCE [LARGE SCALE GENOMIC DNA]</scope>
    <source>
        <strain evidence="2 3">NRRL 1336</strain>
    </source>
</reference>
<evidence type="ECO:0000313" key="2">
    <source>
        <dbReference type="EMBL" id="ORZ05798.1"/>
    </source>
</evidence>
<protein>
    <recommendedName>
        <fullName evidence="4">Arrestin-like N-terminal domain-containing protein</fullName>
    </recommendedName>
</protein>
<name>A0A1X2I0K1_9FUNG</name>
<accession>A0A1X2I0K1</accession>
<comment type="caution">
    <text evidence="2">The sequence shown here is derived from an EMBL/GenBank/DDBJ whole genome shotgun (WGS) entry which is preliminary data.</text>
</comment>
<gene>
    <name evidence="2" type="ORF">BCR42DRAFT_427792</name>
</gene>
<dbReference type="OrthoDB" id="2219406at2759"/>
<feature type="region of interest" description="Disordered" evidence="1">
    <location>
        <begin position="347"/>
        <end position="366"/>
    </location>
</feature>
<dbReference type="Gene3D" id="2.60.40.640">
    <property type="match status" value="1"/>
</dbReference>
<dbReference type="STRING" id="90262.A0A1X2I0K1"/>
<keyword evidence="3" id="KW-1185">Reference proteome</keyword>